<dbReference type="Proteomes" id="UP000677228">
    <property type="component" value="Unassembled WGS sequence"/>
</dbReference>
<comment type="caution">
    <text evidence="2">The sequence shown here is derived from an EMBL/GenBank/DDBJ whole genome shotgun (WGS) entry which is preliminary data.</text>
</comment>
<protein>
    <submittedName>
        <fullName evidence="2">Uncharacterized protein</fullName>
    </submittedName>
</protein>
<proteinExistence type="predicted"/>
<name>A0A8S2U605_9BILA</name>
<dbReference type="EMBL" id="CAJOBA010057479">
    <property type="protein sequence ID" value="CAF4300481.1"/>
    <property type="molecule type" value="Genomic_DNA"/>
</dbReference>
<dbReference type="EMBL" id="CAJNOK010035393">
    <property type="protein sequence ID" value="CAF1512806.1"/>
    <property type="molecule type" value="Genomic_DNA"/>
</dbReference>
<dbReference type="Proteomes" id="UP000682733">
    <property type="component" value="Unassembled WGS sequence"/>
</dbReference>
<evidence type="ECO:0000313" key="2">
    <source>
        <dbReference type="EMBL" id="CAF4300481.1"/>
    </source>
</evidence>
<evidence type="ECO:0000313" key="1">
    <source>
        <dbReference type="EMBL" id="CAF1512806.1"/>
    </source>
</evidence>
<evidence type="ECO:0000313" key="3">
    <source>
        <dbReference type="Proteomes" id="UP000682733"/>
    </source>
</evidence>
<organism evidence="2 3">
    <name type="scientific">Didymodactylos carnosus</name>
    <dbReference type="NCBI Taxonomy" id="1234261"/>
    <lineage>
        <taxon>Eukaryota</taxon>
        <taxon>Metazoa</taxon>
        <taxon>Spiralia</taxon>
        <taxon>Gnathifera</taxon>
        <taxon>Rotifera</taxon>
        <taxon>Eurotatoria</taxon>
        <taxon>Bdelloidea</taxon>
        <taxon>Philodinida</taxon>
        <taxon>Philodinidae</taxon>
        <taxon>Didymodactylos</taxon>
    </lineage>
</organism>
<gene>
    <name evidence="1" type="ORF">OVA965_LOCUS37445</name>
    <name evidence="2" type="ORF">TMI583_LOCUS38528</name>
</gene>
<reference evidence="2" key="1">
    <citation type="submission" date="2021-02" db="EMBL/GenBank/DDBJ databases">
        <authorList>
            <person name="Nowell W R."/>
        </authorList>
    </citation>
    <scope>NUCLEOTIDE SEQUENCE</scope>
</reference>
<dbReference type="AlphaFoldDB" id="A0A8S2U605"/>
<sequence>MSCAQMSATTTTLFKTFRSCYDTEFRRNDKNVSNNVIWDLCVSLSPELTMYAKLSVIISHGLRTYYQEFVSTALPQGLSRHKYIISPHVLVDMVYKASIDSGERELASERTKKFLLLITNPEKRLTYAEKYGNYDVAIDTIVNNLKDRSKLENLRKRMPKDHYAIIRATTLLETTKWKN</sequence>
<accession>A0A8S2U605</accession>